<organism evidence="2 3">
    <name type="scientific">Parasedimentitalea maritima</name>
    <dbReference type="NCBI Taxonomy" id="2578117"/>
    <lineage>
        <taxon>Bacteria</taxon>
        <taxon>Pseudomonadati</taxon>
        <taxon>Pseudomonadota</taxon>
        <taxon>Alphaproteobacteria</taxon>
        <taxon>Rhodobacterales</taxon>
        <taxon>Paracoccaceae</taxon>
        <taxon>Parasedimentitalea</taxon>
    </lineage>
</organism>
<evidence type="ECO:0000313" key="3">
    <source>
        <dbReference type="Proteomes" id="UP000441586"/>
    </source>
</evidence>
<reference evidence="2 3" key="1">
    <citation type="submission" date="2019-12" db="EMBL/GenBank/DDBJ databases">
        <authorList>
            <person name="Zhang Y.-J."/>
        </authorList>
    </citation>
    <scope>NUCLEOTIDE SEQUENCE [LARGE SCALE GENOMIC DNA]</scope>
    <source>
        <strain evidence="2 3">H18S-6</strain>
    </source>
</reference>
<dbReference type="Pfam" id="PF12128">
    <property type="entry name" value="DUF3584"/>
    <property type="match status" value="1"/>
</dbReference>
<comment type="caution">
    <text evidence="2">The sequence shown here is derived from an EMBL/GenBank/DDBJ whole genome shotgun (WGS) entry which is preliminary data.</text>
</comment>
<dbReference type="AlphaFoldDB" id="A0A6A4R8U1"/>
<keyword evidence="2" id="KW-0067">ATP-binding</keyword>
<gene>
    <name evidence="2" type="ORF">GP644_24315</name>
</gene>
<dbReference type="GO" id="GO:0005524">
    <property type="term" value="F:ATP binding"/>
    <property type="evidence" value="ECO:0007669"/>
    <property type="project" value="UniProtKB-KW"/>
</dbReference>
<name>A0A6A4R8U1_9RHOB</name>
<feature type="coiled-coil region" evidence="1">
    <location>
        <begin position="48"/>
        <end position="174"/>
    </location>
</feature>
<accession>A0A6A4R8U1</accession>
<dbReference type="InterPro" id="IPR021979">
    <property type="entry name" value="DUF3584"/>
</dbReference>
<feature type="non-terminal residue" evidence="2">
    <location>
        <position position="1"/>
    </location>
</feature>
<keyword evidence="1" id="KW-0175">Coiled coil</keyword>
<proteinExistence type="predicted"/>
<dbReference type="EMBL" id="WSFO01000213">
    <property type="protein sequence ID" value="KAE9622397.1"/>
    <property type="molecule type" value="Genomic_DNA"/>
</dbReference>
<dbReference type="Proteomes" id="UP000441586">
    <property type="component" value="Unassembled WGS sequence"/>
</dbReference>
<evidence type="ECO:0000313" key="2">
    <source>
        <dbReference type="EMBL" id="KAE9622397.1"/>
    </source>
</evidence>
<evidence type="ECO:0000256" key="1">
    <source>
        <dbReference type="SAM" id="Coils"/>
    </source>
</evidence>
<sequence>LQATFEAYEEADMPALERDVQALPQWRDQSQQLREHLAVMQNAFQESQSRLEGRLRELGDELARQTEETQARIDELGETREELRDQQWRQESELEQRYQQQRQELDESYRERLESGVERLAELKAQLAASAASAEEIQEAELAQARLDQAQTDREAASETLGALREELDTLKRARDQSE</sequence>
<protein>
    <submittedName>
        <fullName evidence="2">ATP-binding protein</fullName>
    </submittedName>
</protein>
<keyword evidence="2" id="KW-0547">Nucleotide-binding</keyword>
<feature type="non-terminal residue" evidence="2">
    <location>
        <position position="179"/>
    </location>
</feature>
<dbReference type="RefSeq" id="WP_158981971.1">
    <property type="nucleotide sequence ID" value="NZ_WSFO01000213.1"/>
</dbReference>